<evidence type="ECO:0000313" key="8">
    <source>
        <dbReference type="EMBL" id="CAD8535409.1"/>
    </source>
</evidence>
<evidence type="ECO:0000256" key="1">
    <source>
        <dbReference type="ARBA" id="ARBA00022679"/>
    </source>
</evidence>
<evidence type="ECO:0000256" key="2">
    <source>
        <dbReference type="ARBA" id="ARBA00022741"/>
    </source>
</evidence>
<feature type="domain" description="Protein kinase" evidence="6">
    <location>
        <begin position="132"/>
        <end position="411"/>
    </location>
</feature>
<dbReference type="InterPro" id="IPR000719">
    <property type="entry name" value="Prot_kinase_dom"/>
</dbReference>
<reference evidence="7" key="1">
    <citation type="submission" date="2021-01" db="EMBL/GenBank/DDBJ databases">
        <authorList>
            <person name="Corre E."/>
            <person name="Pelletier E."/>
            <person name="Niang G."/>
            <person name="Scheremetjew M."/>
            <person name="Finn R."/>
            <person name="Kale V."/>
            <person name="Holt S."/>
            <person name="Cochrane G."/>
            <person name="Meng A."/>
            <person name="Brown T."/>
            <person name="Cohen L."/>
        </authorList>
    </citation>
    <scope>NUCLEOTIDE SEQUENCE</scope>
    <source>
        <strain evidence="7">RCC1130</strain>
    </source>
</reference>
<dbReference type="Gene3D" id="1.10.510.10">
    <property type="entry name" value="Transferase(Phosphotransferase) domain 1"/>
    <property type="match status" value="1"/>
</dbReference>
<dbReference type="InterPro" id="IPR051681">
    <property type="entry name" value="Ser/Thr_Kinases-Pseudokinases"/>
</dbReference>
<keyword evidence="4" id="KW-0067">ATP-binding</keyword>
<protein>
    <recommendedName>
        <fullName evidence="6">Protein kinase domain-containing protein</fullName>
    </recommendedName>
</protein>
<name>A0A6U5G9F0_9EUKA</name>
<dbReference type="Pfam" id="PF00069">
    <property type="entry name" value="Pkinase"/>
    <property type="match status" value="1"/>
</dbReference>
<gene>
    <name evidence="7" type="ORF">CLEP1334_LOCUS10688</name>
    <name evidence="8" type="ORF">CLEP1334_LOCUS10689</name>
</gene>
<dbReference type="AlphaFoldDB" id="A0A6U5G9F0"/>
<feature type="compositionally biased region" description="Low complexity" evidence="5">
    <location>
        <begin position="52"/>
        <end position="65"/>
    </location>
</feature>
<dbReference type="PANTHER" id="PTHR44329">
    <property type="entry name" value="SERINE/THREONINE-PROTEIN KINASE TNNI3K-RELATED"/>
    <property type="match status" value="1"/>
</dbReference>
<dbReference type="Gene3D" id="3.30.200.20">
    <property type="entry name" value="Phosphorylase Kinase, domain 1"/>
    <property type="match status" value="1"/>
</dbReference>
<dbReference type="PANTHER" id="PTHR44329:SF288">
    <property type="entry name" value="MITOGEN-ACTIVATED PROTEIN KINASE KINASE KINASE 20"/>
    <property type="match status" value="1"/>
</dbReference>
<keyword evidence="3" id="KW-0418">Kinase</keyword>
<keyword evidence="1" id="KW-0808">Transferase</keyword>
<feature type="region of interest" description="Disordered" evidence="5">
    <location>
        <begin position="1"/>
        <end position="72"/>
    </location>
</feature>
<dbReference type="EMBL" id="HBER01021234">
    <property type="protein sequence ID" value="CAD8535408.1"/>
    <property type="molecule type" value="Transcribed_RNA"/>
</dbReference>
<keyword evidence="2" id="KW-0547">Nucleotide-binding</keyword>
<dbReference type="SUPFAM" id="SSF56112">
    <property type="entry name" value="Protein kinase-like (PK-like)"/>
    <property type="match status" value="1"/>
</dbReference>
<organism evidence="7">
    <name type="scientific">Calcidiscus leptoporus</name>
    <dbReference type="NCBI Taxonomy" id="127549"/>
    <lineage>
        <taxon>Eukaryota</taxon>
        <taxon>Haptista</taxon>
        <taxon>Haptophyta</taxon>
        <taxon>Prymnesiophyceae</taxon>
        <taxon>Coccolithales</taxon>
        <taxon>Calcidiscaceae</taxon>
        <taxon>Calcidiscus</taxon>
    </lineage>
</organism>
<sequence>MKRIFPTKKAAAASAASAPEKATFLVRPGSSRKSRSLGASPTRRCDQPELKSLSSRGGAGSRSMGTADDTGFVVSSGMSKTCREDAEEGVSCADAMSRSFSPTPKRLGRHEPMPEMGGAYGKHVLTLREASLGERVFLGQGEFCTAERTHVGDRMLAVKRLRRERAKDQAACRDLEREIHLMSSMDHPNILKVAATGVLDNGQPFMCVELLSSVLSRSLPKTIEEVPIWTRQRVIKKWPLTRAVSVGLGLANALHYCHNLFSSRYRVLHRDLKPANIGFMSDGRVVLFDFGVCSFWDKEKDFEEPDAPRPLTGLTGSLRYMAPEVALEQPYNHKSEVFSFATVLWEMASHVRPFEWMDSDMFMEYACRQGVRCKLGKSWPTEFKELINACWSIDMNDRPDAEEIVLKLKAIQGDLYTSKGQLQRSSATVM</sequence>
<dbReference type="PROSITE" id="PS50011">
    <property type="entry name" value="PROTEIN_KINASE_DOM"/>
    <property type="match status" value="1"/>
</dbReference>
<evidence type="ECO:0000256" key="5">
    <source>
        <dbReference type="SAM" id="MobiDB-lite"/>
    </source>
</evidence>
<evidence type="ECO:0000256" key="4">
    <source>
        <dbReference type="ARBA" id="ARBA00022840"/>
    </source>
</evidence>
<evidence type="ECO:0000256" key="3">
    <source>
        <dbReference type="ARBA" id="ARBA00022777"/>
    </source>
</evidence>
<dbReference type="SMART" id="SM00220">
    <property type="entry name" value="S_TKc"/>
    <property type="match status" value="1"/>
</dbReference>
<evidence type="ECO:0000313" key="7">
    <source>
        <dbReference type="EMBL" id="CAD8535408.1"/>
    </source>
</evidence>
<dbReference type="InterPro" id="IPR011009">
    <property type="entry name" value="Kinase-like_dom_sf"/>
</dbReference>
<proteinExistence type="predicted"/>
<accession>A0A6U5G9F0</accession>
<dbReference type="GO" id="GO:0004674">
    <property type="term" value="F:protein serine/threonine kinase activity"/>
    <property type="evidence" value="ECO:0007669"/>
    <property type="project" value="TreeGrafter"/>
</dbReference>
<dbReference type="EMBL" id="HBER01021235">
    <property type="protein sequence ID" value="CAD8535409.1"/>
    <property type="molecule type" value="Transcribed_RNA"/>
</dbReference>
<evidence type="ECO:0000259" key="6">
    <source>
        <dbReference type="PROSITE" id="PS50011"/>
    </source>
</evidence>
<dbReference type="GO" id="GO:0005524">
    <property type="term" value="F:ATP binding"/>
    <property type="evidence" value="ECO:0007669"/>
    <property type="project" value="UniProtKB-KW"/>
</dbReference>